<evidence type="ECO:0000256" key="5">
    <source>
        <dbReference type="ARBA" id="ARBA00023145"/>
    </source>
</evidence>
<evidence type="ECO:0000256" key="2">
    <source>
        <dbReference type="ARBA" id="ARBA00022655"/>
    </source>
</evidence>
<evidence type="ECO:0000256" key="8">
    <source>
        <dbReference type="ARBA" id="ARBA00023317"/>
    </source>
</evidence>
<evidence type="ECO:0000256" key="7">
    <source>
        <dbReference type="ARBA" id="ARBA00023270"/>
    </source>
</evidence>
<evidence type="ECO:0000313" key="10">
    <source>
        <dbReference type="Proteomes" id="UP000008332"/>
    </source>
</evidence>
<dbReference type="PANTHER" id="PTHR21012:SF0">
    <property type="entry name" value="ASPARTATE 1-DECARBOXYLASE"/>
    <property type="match status" value="1"/>
</dbReference>
<keyword evidence="3" id="KW-0210">Decarboxylase</keyword>
<dbReference type="PANTHER" id="PTHR21012">
    <property type="entry name" value="ASPARTATE 1-DECARBOXYLASE"/>
    <property type="match status" value="1"/>
</dbReference>
<dbReference type="SUPFAM" id="SSF50692">
    <property type="entry name" value="ADC-like"/>
    <property type="match status" value="1"/>
</dbReference>
<dbReference type="eggNOG" id="COG0853">
    <property type="taxonomic scope" value="Bacteria"/>
</dbReference>
<dbReference type="KEGG" id="rfr:Rfer_4164"/>
<dbReference type="InterPro" id="IPR009010">
    <property type="entry name" value="Asp_de-COase-like_dom_sf"/>
</dbReference>
<dbReference type="GO" id="GO:0015940">
    <property type="term" value="P:pantothenate biosynthetic process"/>
    <property type="evidence" value="ECO:0007669"/>
    <property type="project" value="UniProtKB-KW"/>
</dbReference>
<dbReference type="GO" id="GO:0005829">
    <property type="term" value="C:cytosol"/>
    <property type="evidence" value="ECO:0007669"/>
    <property type="project" value="TreeGrafter"/>
</dbReference>
<dbReference type="Proteomes" id="UP000008332">
    <property type="component" value="Chromosome"/>
</dbReference>
<gene>
    <name evidence="9" type="ordered locus">Rfer_4164</name>
</gene>
<keyword evidence="6" id="KW-0456">Lyase</keyword>
<keyword evidence="10" id="KW-1185">Reference proteome</keyword>
<dbReference type="InterPro" id="IPR003190">
    <property type="entry name" value="Asp_decarbox"/>
</dbReference>
<evidence type="ECO:0000256" key="3">
    <source>
        <dbReference type="ARBA" id="ARBA00022793"/>
    </source>
</evidence>
<dbReference type="Pfam" id="PF02261">
    <property type="entry name" value="Asp_decarbox"/>
    <property type="match status" value="1"/>
</dbReference>
<dbReference type="HOGENOM" id="CLU_115305_4_0_4"/>
<evidence type="ECO:0000313" key="9">
    <source>
        <dbReference type="EMBL" id="ABD71857.1"/>
    </source>
</evidence>
<dbReference type="Gene3D" id="2.40.40.20">
    <property type="match status" value="1"/>
</dbReference>
<dbReference type="GO" id="GO:0006523">
    <property type="term" value="P:alanine biosynthetic process"/>
    <property type="evidence" value="ECO:0007669"/>
    <property type="project" value="InterPro"/>
</dbReference>
<proteinExistence type="predicted"/>
<protein>
    <submittedName>
        <fullName evidence="9">Putative aspartate 1-decarboxylase</fullName>
    </submittedName>
</protein>
<accession>Q21QU6</accession>
<keyword evidence="1" id="KW-0963">Cytoplasm</keyword>
<dbReference type="GO" id="GO:0004068">
    <property type="term" value="F:aspartate 1-decarboxylase activity"/>
    <property type="evidence" value="ECO:0007669"/>
    <property type="project" value="InterPro"/>
</dbReference>
<dbReference type="OrthoDB" id="9803983at2"/>
<evidence type="ECO:0000256" key="1">
    <source>
        <dbReference type="ARBA" id="ARBA00022490"/>
    </source>
</evidence>
<dbReference type="EMBL" id="CP000267">
    <property type="protein sequence ID" value="ABD71857.1"/>
    <property type="molecule type" value="Genomic_DNA"/>
</dbReference>
<keyword evidence="8" id="KW-0670">Pyruvate</keyword>
<keyword evidence="2" id="KW-0566">Pantothenate biosynthesis</keyword>
<dbReference type="STRING" id="338969.Rfer_4164"/>
<keyword evidence="5" id="KW-0865">Zymogen</keyword>
<sequence length="90" mass="10000">MFRTLLRSKSHRGAVTHCELHHDGSCAIDKVLLGALNIVENEKIYIWNITNAVCFITYATHGERGSGMILDICSVATRIPLCAVLAPREY</sequence>
<evidence type="ECO:0000256" key="6">
    <source>
        <dbReference type="ARBA" id="ARBA00023239"/>
    </source>
</evidence>
<organism evidence="9 10">
    <name type="scientific">Albidiferax ferrireducens (strain ATCC BAA-621 / DSM 15236 / T118)</name>
    <name type="common">Rhodoferax ferrireducens</name>
    <dbReference type="NCBI Taxonomy" id="338969"/>
    <lineage>
        <taxon>Bacteria</taxon>
        <taxon>Pseudomonadati</taxon>
        <taxon>Pseudomonadota</taxon>
        <taxon>Betaproteobacteria</taxon>
        <taxon>Burkholderiales</taxon>
        <taxon>Comamonadaceae</taxon>
        <taxon>Rhodoferax</taxon>
    </lineage>
</organism>
<evidence type="ECO:0000256" key="4">
    <source>
        <dbReference type="ARBA" id="ARBA00022813"/>
    </source>
</evidence>
<name>Q21QU6_ALBFT</name>
<dbReference type="AlphaFoldDB" id="Q21QU6"/>
<keyword evidence="4" id="KW-0068">Autocatalytic cleavage</keyword>
<reference evidence="10" key="1">
    <citation type="submission" date="2006-02" db="EMBL/GenBank/DDBJ databases">
        <title>Complete sequence of chromosome of Rhodoferax ferrireducens DSM 15236.</title>
        <authorList>
            <person name="Copeland A."/>
            <person name="Lucas S."/>
            <person name="Lapidus A."/>
            <person name="Barry K."/>
            <person name="Detter J.C."/>
            <person name="Glavina del Rio T."/>
            <person name="Hammon N."/>
            <person name="Israni S."/>
            <person name="Pitluck S."/>
            <person name="Brettin T."/>
            <person name="Bruce D."/>
            <person name="Han C."/>
            <person name="Tapia R."/>
            <person name="Gilna P."/>
            <person name="Kiss H."/>
            <person name="Schmutz J."/>
            <person name="Larimer F."/>
            <person name="Land M."/>
            <person name="Kyrpides N."/>
            <person name="Ivanova N."/>
            <person name="Richardson P."/>
        </authorList>
    </citation>
    <scope>NUCLEOTIDE SEQUENCE [LARGE SCALE GENOMIC DNA]</scope>
    <source>
        <strain evidence="10">ATCC BAA-621 / DSM 15236 / T118</strain>
    </source>
</reference>
<keyword evidence="7" id="KW-0704">Schiff base</keyword>